<protein>
    <submittedName>
        <fullName evidence="1">Uncharacterized protein</fullName>
    </submittedName>
</protein>
<dbReference type="Proteomes" id="UP001241988">
    <property type="component" value="Unassembled WGS sequence"/>
</dbReference>
<proteinExistence type="predicted"/>
<gene>
    <name evidence="1" type="ORF">QOZ98_000031</name>
</gene>
<organism evidence="1 2">
    <name type="scientific">Planomicrobium stackebrandtii</name>
    <dbReference type="NCBI Taxonomy" id="253160"/>
    <lineage>
        <taxon>Bacteria</taxon>
        <taxon>Bacillati</taxon>
        <taxon>Bacillota</taxon>
        <taxon>Bacilli</taxon>
        <taxon>Bacillales</taxon>
        <taxon>Caryophanaceae</taxon>
        <taxon>Planomicrobium</taxon>
    </lineage>
</organism>
<accession>A0ABU0GR10</accession>
<sequence>MGHGEGSWSFLGELLDYGADVYLYDRGFLHSKR</sequence>
<evidence type="ECO:0000313" key="2">
    <source>
        <dbReference type="Proteomes" id="UP001241988"/>
    </source>
</evidence>
<reference evidence="1 2" key="1">
    <citation type="submission" date="2023-07" db="EMBL/GenBank/DDBJ databases">
        <title>Genomic Encyclopedia of Type Strains, Phase IV (KMG-IV): sequencing the most valuable type-strain genomes for metagenomic binning, comparative biology and taxonomic classification.</title>
        <authorList>
            <person name="Goeker M."/>
        </authorList>
    </citation>
    <scope>NUCLEOTIDE SEQUENCE [LARGE SCALE GENOMIC DNA]</scope>
    <source>
        <strain evidence="1 2">DSM 16419</strain>
    </source>
</reference>
<comment type="caution">
    <text evidence="1">The sequence shown here is derived from an EMBL/GenBank/DDBJ whole genome shotgun (WGS) entry which is preliminary data.</text>
</comment>
<keyword evidence="2" id="KW-1185">Reference proteome</keyword>
<evidence type="ECO:0000313" key="1">
    <source>
        <dbReference type="EMBL" id="MDQ0427206.1"/>
    </source>
</evidence>
<dbReference type="EMBL" id="JAUSWB010000001">
    <property type="protein sequence ID" value="MDQ0427206.1"/>
    <property type="molecule type" value="Genomic_DNA"/>
</dbReference>
<name>A0ABU0GR10_9BACL</name>